<dbReference type="Proteomes" id="UP000237105">
    <property type="component" value="Unassembled WGS sequence"/>
</dbReference>
<accession>A0A2P5AP93</accession>
<proteinExistence type="predicted"/>
<dbReference type="AlphaFoldDB" id="A0A2P5AP93"/>
<name>A0A2P5AP93_PARAD</name>
<sequence length="121" mass="14070">MMNKKIPSCGFRAEPHVDSCIKIIKKYYHDIYEILESSASRFSWNEELKCIVAEKNMFDDWVKGIVFGNDRASIQGAMRLSETIEELDRSIQGAMRLSETIEELDRKMENNQVNDFNPFSP</sequence>
<dbReference type="OrthoDB" id="1748457at2759"/>
<comment type="caution">
    <text evidence="1">The sequence shown here is derived from an EMBL/GenBank/DDBJ whole genome shotgun (WGS) entry which is preliminary data.</text>
</comment>
<dbReference type="EMBL" id="JXTB01000497">
    <property type="protein sequence ID" value="PON38376.1"/>
    <property type="molecule type" value="Genomic_DNA"/>
</dbReference>
<evidence type="ECO:0000313" key="1">
    <source>
        <dbReference type="EMBL" id="PON38376.1"/>
    </source>
</evidence>
<evidence type="ECO:0000313" key="2">
    <source>
        <dbReference type="Proteomes" id="UP000237105"/>
    </source>
</evidence>
<dbReference type="PANTHER" id="PTHR46250">
    <property type="entry name" value="MYB/SANT-LIKE DNA-BINDING DOMAIN PROTEIN-RELATED"/>
    <property type="match status" value="1"/>
</dbReference>
<reference evidence="2" key="1">
    <citation type="submission" date="2016-06" db="EMBL/GenBank/DDBJ databases">
        <title>Parallel loss of symbiosis genes in relatives of nitrogen-fixing non-legume Parasponia.</title>
        <authorList>
            <person name="Van Velzen R."/>
            <person name="Holmer R."/>
            <person name="Bu F."/>
            <person name="Rutten L."/>
            <person name="Van Zeijl A."/>
            <person name="Liu W."/>
            <person name="Santuari L."/>
            <person name="Cao Q."/>
            <person name="Sharma T."/>
            <person name="Shen D."/>
            <person name="Roswanjaya Y."/>
            <person name="Wardhani T."/>
            <person name="Kalhor M.S."/>
            <person name="Jansen J."/>
            <person name="Van den Hoogen J."/>
            <person name="Gungor B."/>
            <person name="Hartog M."/>
            <person name="Hontelez J."/>
            <person name="Verver J."/>
            <person name="Yang W.-C."/>
            <person name="Schijlen E."/>
            <person name="Repin R."/>
            <person name="Schilthuizen M."/>
            <person name="Schranz E."/>
            <person name="Heidstra R."/>
            <person name="Miyata K."/>
            <person name="Fedorova E."/>
            <person name="Kohlen W."/>
            <person name="Bisseling T."/>
            <person name="Smit S."/>
            <person name="Geurts R."/>
        </authorList>
    </citation>
    <scope>NUCLEOTIDE SEQUENCE [LARGE SCALE GENOMIC DNA]</scope>
    <source>
        <strain evidence="2">cv. WU1-14</strain>
    </source>
</reference>
<keyword evidence="2" id="KW-1185">Reference proteome</keyword>
<protein>
    <submittedName>
        <fullName evidence="1">Uncharacterized protein</fullName>
    </submittedName>
</protein>
<organism evidence="1 2">
    <name type="scientific">Parasponia andersonii</name>
    <name type="common">Sponia andersonii</name>
    <dbReference type="NCBI Taxonomy" id="3476"/>
    <lineage>
        <taxon>Eukaryota</taxon>
        <taxon>Viridiplantae</taxon>
        <taxon>Streptophyta</taxon>
        <taxon>Embryophyta</taxon>
        <taxon>Tracheophyta</taxon>
        <taxon>Spermatophyta</taxon>
        <taxon>Magnoliopsida</taxon>
        <taxon>eudicotyledons</taxon>
        <taxon>Gunneridae</taxon>
        <taxon>Pentapetalae</taxon>
        <taxon>rosids</taxon>
        <taxon>fabids</taxon>
        <taxon>Rosales</taxon>
        <taxon>Cannabaceae</taxon>
        <taxon>Parasponia</taxon>
    </lineage>
</organism>
<dbReference type="PANTHER" id="PTHR46250:SF18">
    <property type="entry name" value="MYB_SANT-LIKE DOMAIN-CONTAINING PROTEIN"/>
    <property type="match status" value="1"/>
</dbReference>
<gene>
    <name evidence="1" type="ORF">PanWU01x14_313130</name>
</gene>